<dbReference type="Pfam" id="PF00651">
    <property type="entry name" value="BTB"/>
    <property type="match status" value="1"/>
</dbReference>
<name>A0A2G8SRY6_9APHY</name>
<reference evidence="2 3" key="1">
    <citation type="journal article" date="2015" name="Sci. Rep.">
        <title>Chromosome-level genome map provides insights into diverse defense mechanisms in the medicinal fungus Ganoderma sinense.</title>
        <authorList>
            <person name="Zhu Y."/>
            <person name="Xu J."/>
            <person name="Sun C."/>
            <person name="Zhou S."/>
            <person name="Xu H."/>
            <person name="Nelson D.R."/>
            <person name="Qian J."/>
            <person name="Song J."/>
            <person name="Luo H."/>
            <person name="Xiang L."/>
            <person name="Li Y."/>
            <person name="Xu Z."/>
            <person name="Ji A."/>
            <person name="Wang L."/>
            <person name="Lu S."/>
            <person name="Hayward A."/>
            <person name="Sun W."/>
            <person name="Li X."/>
            <person name="Schwartz D.C."/>
            <person name="Wang Y."/>
            <person name="Chen S."/>
        </authorList>
    </citation>
    <scope>NUCLEOTIDE SEQUENCE [LARGE SCALE GENOMIC DNA]</scope>
    <source>
        <strain evidence="2 3">ZZ0214-1</strain>
    </source>
</reference>
<dbReference type="Proteomes" id="UP000230002">
    <property type="component" value="Unassembled WGS sequence"/>
</dbReference>
<dbReference type="EMBL" id="AYKW01000001">
    <property type="protein sequence ID" value="PIL36473.1"/>
    <property type="molecule type" value="Genomic_DNA"/>
</dbReference>
<accession>A0A2G8SRY6</accession>
<gene>
    <name evidence="2" type="ORF">GSI_00162</name>
</gene>
<keyword evidence="3" id="KW-1185">Reference proteome</keyword>
<dbReference type="InterPro" id="IPR000210">
    <property type="entry name" value="BTB/POZ_dom"/>
</dbReference>
<protein>
    <recommendedName>
        <fullName evidence="1">BTB domain-containing protein</fullName>
    </recommendedName>
</protein>
<feature type="domain" description="BTB" evidence="1">
    <location>
        <begin position="47"/>
        <end position="109"/>
    </location>
</feature>
<evidence type="ECO:0000313" key="3">
    <source>
        <dbReference type="Proteomes" id="UP000230002"/>
    </source>
</evidence>
<dbReference type="OrthoDB" id="3036049at2759"/>
<evidence type="ECO:0000259" key="1">
    <source>
        <dbReference type="PROSITE" id="PS50097"/>
    </source>
</evidence>
<evidence type="ECO:0000313" key="2">
    <source>
        <dbReference type="EMBL" id="PIL36473.1"/>
    </source>
</evidence>
<dbReference type="Gene3D" id="3.30.710.10">
    <property type="entry name" value="Potassium Channel Kv1.1, Chain A"/>
    <property type="match status" value="1"/>
</dbReference>
<comment type="caution">
    <text evidence="2">The sequence shown here is derived from an EMBL/GenBank/DDBJ whole genome shotgun (WGS) entry which is preliminary data.</text>
</comment>
<proteinExistence type="predicted"/>
<dbReference type="AlphaFoldDB" id="A0A2G8SRY6"/>
<sequence length="341" mass="38087">MSEVSRPSKRLRFFPEGELEDAAAELDGAPPSMGTLEHDEEFWLEDGNIVLVSSNIAFRIYRGLLAAQSSIFADMFTAASSRADESYEGCPVIHLSESPEDLRRFLRVLLPKSRRTFVGDPSETDASFEQVFAVVRLSHKYQVDDILQQAMVYLKRYYTSRPGLSESADAIPFTQTHGIGAVNLAILTDTPAILPRALLDCASLGSDVLDGWTREDGSVEHLSDSDLRMVLDARDRLIVEAFYSLRKAFGGSPSMYCGDWQVCRDAMRELLLAGMDVGRGGFEPKSLFDSWECILDEADDDPLCSACLEEYHKNQKKVLEDLWLCLPSFFGLNIPGWPTDM</sequence>
<organism evidence="2 3">
    <name type="scientific">Ganoderma sinense ZZ0214-1</name>
    <dbReference type="NCBI Taxonomy" id="1077348"/>
    <lineage>
        <taxon>Eukaryota</taxon>
        <taxon>Fungi</taxon>
        <taxon>Dikarya</taxon>
        <taxon>Basidiomycota</taxon>
        <taxon>Agaricomycotina</taxon>
        <taxon>Agaricomycetes</taxon>
        <taxon>Polyporales</taxon>
        <taxon>Polyporaceae</taxon>
        <taxon>Ganoderma</taxon>
    </lineage>
</organism>
<dbReference type="STRING" id="1077348.A0A2G8SRY6"/>
<dbReference type="PROSITE" id="PS50097">
    <property type="entry name" value="BTB"/>
    <property type="match status" value="1"/>
</dbReference>
<dbReference type="InterPro" id="IPR011333">
    <property type="entry name" value="SKP1/BTB/POZ_sf"/>
</dbReference>